<reference evidence="1" key="1">
    <citation type="journal article" date="2018" name="Genome Biol. Evol.">
        <title>Genomics and development of Lentinus tigrinus, a white-rot wood-decaying mushroom with dimorphic fruiting bodies.</title>
        <authorList>
            <person name="Wu B."/>
            <person name="Xu Z."/>
            <person name="Knudson A."/>
            <person name="Carlson A."/>
            <person name="Chen N."/>
            <person name="Kovaka S."/>
            <person name="LaButti K."/>
            <person name="Lipzen A."/>
            <person name="Pennachio C."/>
            <person name="Riley R."/>
            <person name="Schakwitz W."/>
            <person name="Umezawa K."/>
            <person name="Ohm R.A."/>
            <person name="Grigoriev I.V."/>
            <person name="Nagy L.G."/>
            <person name="Gibbons J."/>
            <person name="Hibbett D."/>
        </authorList>
    </citation>
    <scope>NUCLEOTIDE SEQUENCE [LARGE SCALE GENOMIC DNA]</scope>
    <source>
        <strain evidence="1">ALCF2SS1-6</strain>
    </source>
</reference>
<evidence type="ECO:0000313" key="2">
    <source>
        <dbReference type="Proteomes" id="UP000313359"/>
    </source>
</evidence>
<name>A0A5C2RNV5_9APHY</name>
<dbReference type="AlphaFoldDB" id="A0A5C2RNV5"/>
<protein>
    <submittedName>
        <fullName evidence="1">Uncharacterized protein</fullName>
    </submittedName>
</protein>
<accession>A0A5C2RNV5</accession>
<organism evidence="1 2">
    <name type="scientific">Lentinus tigrinus ALCF2SS1-6</name>
    <dbReference type="NCBI Taxonomy" id="1328759"/>
    <lineage>
        <taxon>Eukaryota</taxon>
        <taxon>Fungi</taxon>
        <taxon>Dikarya</taxon>
        <taxon>Basidiomycota</taxon>
        <taxon>Agaricomycotina</taxon>
        <taxon>Agaricomycetes</taxon>
        <taxon>Polyporales</taxon>
        <taxon>Polyporaceae</taxon>
        <taxon>Lentinus</taxon>
    </lineage>
</organism>
<keyword evidence="2" id="KW-1185">Reference proteome</keyword>
<sequence length="91" mass="10034">MPLGLPVRLPQNFSGIHPTPCLLFLLIDLLIDTFVLDASCVWISLSLRMYAAGVFVACTTVTMPVSMNPPPRPVLQFISFGLHLSLLREPL</sequence>
<gene>
    <name evidence="1" type="ORF">L227DRAFT_581494</name>
</gene>
<dbReference type="Proteomes" id="UP000313359">
    <property type="component" value="Unassembled WGS sequence"/>
</dbReference>
<dbReference type="EMBL" id="ML122325">
    <property type="protein sequence ID" value="RPD53298.1"/>
    <property type="molecule type" value="Genomic_DNA"/>
</dbReference>
<evidence type="ECO:0000313" key="1">
    <source>
        <dbReference type="EMBL" id="RPD53298.1"/>
    </source>
</evidence>
<proteinExistence type="predicted"/>